<reference evidence="3" key="2">
    <citation type="submission" date="2019-11" db="EMBL/GenBank/DDBJ databases">
        <title>Improved Assembly of Tolypothrix boutellei genome.</title>
        <authorList>
            <person name="Sarangi A.N."/>
            <person name="Mukherjee M."/>
            <person name="Ghosh S."/>
            <person name="Singh D."/>
            <person name="Das A."/>
            <person name="Kant S."/>
            <person name="Prusty A."/>
            <person name="Tripathy S."/>
        </authorList>
    </citation>
    <scope>NUCLEOTIDE SEQUENCE</scope>
    <source>
        <strain evidence="3">VB521301</strain>
    </source>
</reference>
<dbReference type="OrthoDB" id="458956at2"/>
<feature type="coiled-coil region" evidence="1">
    <location>
        <begin position="36"/>
        <end position="70"/>
    </location>
</feature>
<dbReference type="STRING" id="1479485.DA73_0204485"/>
<accession>A0A0C1R5B4</accession>
<dbReference type="EMBL" id="JHEG02000019">
    <property type="protein sequence ID" value="KIE12764.1"/>
    <property type="molecule type" value="Genomic_DNA"/>
</dbReference>
<dbReference type="AlphaFoldDB" id="A0A0C1R5B4"/>
<keyword evidence="5" id="KW-1185">Reference proteome</keyword>
<gene>
    <name evidence="4" type="ORF">DA73_0204485</name>
    <name evidence="3" type="ORF">DA73_0400024740</name>
</gene>
<sequence length="172" mass="20128">MIKNNDEYQNTRYLVGEFKKSIAAMERDRQSKNDDFQKWEINRGALQSHLEKLQEEIVEYERILNCNINHKLQIKVDSLNKLPDALIKARIAAKMTQQELADILGIDEQQVKQYEKTDYQCASFVDILEVSTALGVEFETAVVQVDFEEIKEVKKTVEKWRKEKTNIQTKTS</sequence>
<dbReference type="PROSITE" id="PS50943">
    <property type="entry name" value="HTH_CROC1"/>
    <property type="match status" value="1"/>
</dbReference>
<reference evidence="4" key="1">
    <citation type="journal article" date="2015" name="Genome Announc.">
        <title>Draft Genome Sequence of Tolypothrix boutellei Strain VB521301.</title>
        <authorList>
            <person name="Chandrababunaidu M.M."/>
            <person name="Singh D."/>
            <person name="Sen D."/>
            <person name="Bhan S."/>
            <person name="Das S."/>
            <person name="Gupta A."/>
            <person name="Adhikary S.P."/>
            <person name="Tripathy S."/>
        </authorList>
    </citation>
    <scope>NUCLEOTIDE SEQUENCE</scope>
    <source>
        <strain evidence="4">VB521301</strain>
    </source>
</reference>
<evidence type="ECO:0000313" key="3">
    <source>
        <dbReference type="EMBL" id="KAF3888338.1"/>
    </source>
</evidence>
<dbReference type="Pfam" id="PF01381">
    <property type="entry name" value="HTH_3"/>
    <property type="match status" value="1"/>
</dbReference>
<dbReference type="InterPro" id="IPR001387">
    <property type="entry name" value="Cro/C1-type_HTH"/>
</dbReference>
<organism evidence="4">
    <name type="scientific">Tolypothrix bouteillei VB521301</name>
    <dbReference type="NCBI Taxonomy" id="1479485"/>
    <lineage>
        <taxon>Bacteria</taxon>
        <taxon>Bacillati</taxon>
        <taxon>Cyanobacteriota</taxon>
        <taxon>Cyanophyceae</taxon>
        <taxon>Nostocales</taxon>
        <taxon>Tolypothrichaceae</taxon>
        <taxon>Tolypothrix</taxon>
    </lineage>
</organism>
<dbReference type="EMBL" id="JHEG04000001">
    <property type="protein sequence ID" value="KAF3888338.1"/>
    <property type="molecule type" value="Genomic_DNA"/>
</dbReference>
<protein>
    <submittedName>
        <fullName evidence="4">DNA-binding protein</fullName>
    </submittedName>
    <submittedName>
        <fullName evidence="3">Helix-turn-helix transcriptional regulator</fullName>
    </submittedName>
</protein>
<dbReference type="GO" id="GO:0003677">
    <property type="term" value="F:DNA binding"/>
    <property type="evidence" value="ECO:0007669"/>
    <property type="project" value="UniProtKB-KW"/>
</dbReference>
<evidence type="ECO:0000259" key="2">
    <source>
        <dbReference type="PROSITE" id="PS50943"/>
    </source>
</evidence>
<feature type="domain" description="HTH cro/C1-type" evidence="2">
    <location>
        <begin position="86"/>
        <end position="141"/>
    </location>
</feature>
<evidence type="ECO:0000313" key="5">
    <source>
        <dbReference type="Proteomes" id="UP000029738"/>
    </source>
</evidence>
<comment type="caution">
    <text evidence="4">The sequence shown here is derived from an EMBL/GenBank/DDBJ whole genome shotgun (WGS) entry which is preliminary data.</text>
</comment>
<evidence type="ECO:0000256" key="1">
    <source>
        <dbReference type="SAM" id="Coils"/>
    </source>
</evidence>
<dbReference type="SMART" id="SM00530">
    <property type="entry name" value="HTH_XRE"/>
    <property type="match status" value="1"/>
</dbReference>
<keyword evidence="4" id="KW-0238">DNA-binding</keyword>
<dbReference type="Gene3D" id="1.10.260.40">
    <property type="entry name" value="lambda repressor-like DNA-binding domains"/>
    <property type="match status" value="1"/>
</dbReference>
<evidence type="ECO:0000313" key="4">
    <source>
        <dbReference type="EMBL" id="KIE12764.1"/>
    </source>
</evidence>
<name>A0A0C1R5B4_9CYAN</name>
<dbReference type="CDD" id="cd00093">
    <property type="entry name" value="HTH_XRE"/>
    <property type="match status" value="1"/>
</dbReference>
<dbReference type="SUPFAM" id="SSF47413">
    <property type="entry name" value="lambda repressor-like DNA-binding domains"/>
    <property type="match status" value="1"/>
</dbReference>
<proteinExistence type="predicted"/>
<dbReference type="InterPro" id="IPR010982">
    <property type="entry name" value="Lambda_DNA-bd_dom_sf"/>
</dbReference>
<dbReference type="Proteomes" id="UP000029738">
    <property type="component" value="Unassembled WGS sequence"/>
</dbReference>
<dbReference type="RefSeq" id="WP_038090011.1">
    <property type="nucleotide sequence ID" value="NZ_JHEG04000001.1"/>
</dbReference>
<keyword evidence="1" id="KW-0175">Coiled coil</keyword>